<feature type="compositionally biased region" description="Basic and acidic residues" evidence="1">
    <location>
        <begin position="148"/>
        <end position="159"/>
    </location>
</feature>
<gene>
    <name evidence="2" type="primary">ABSGL_14687.1 scaffold 14966</name>
</gene>
<name>A0A163KLH1_ABSGL</name>
<feature type="compositionally biased region" description="Basic residues" evidence="1">
    <location>
        <begin position="85"/>
        <end position="94"/>
    </location>
</feature>
<feature type="compositionally biased region" description="Basic and acidic residues" evidence="1">
    <location>
        <begin position="21"/>
        <end position="48"/>
    </location>
</feature>
<organism evidence="2">
    <name type="scientific">Absidia glauca</name>
    <name type="common">Pin mould</name>
    <dbReference type="NCBI Taxonomy" id="4829"/>
    <lineage>
        <taxon>Eukaryota</taxon>
        <taxon>Fungi</taxon>
        <taxon>Fungi incertae sedis</taxon>
        <taxon>Mucoromycota</taxon>
        <taxon>Mucoromycotina</taxon>
        <taxon>Mucoromycetes</taxon>
        <taxon>Mucorales</taxon>
        <taxon>Cunninghamellaceae</taxon>
        <taxon>Absidia</taxon>
    </lineage>
</organism>
<proteinExistence type="predicted"/>
<feature type="compositionally biased region" description="Acidic residues" evidence="1">
    <location>
        <begin position="114"/>
        <end position="123"/>
    </location>
</feature>
<feature type="compositionally biased region" description="Basic residues" evidence="1">
    <location>
        <begin position="101"/>
        <end position="111"/>
    </location>
</feature>
<evidence type="ECO:0000256" key="1">
    <source>
        <dbReference type="SAM" id="MobiDB-lite"/>
    </source>
</evidence>
<sequence length="170" mass="19403">MGERKPDALPNGMTNVVGADDTMRDDPEAGRLRQQKIEKTHQDRRSRSPPDSSSSSRHSGSHHRRRRRHRSASPSSSSESEDEKRHKKKSKKSSSRSSSSKSKKKKSKRRKSDSDDDDSSDDDGDHRRNPITGKKVDLILTIKLKIHKTSDDKRRDENRSNLLDFLNSAF</sequence>
<feature type="compositionally biased region" description="Low complexity" evidence="1">
    <location>
        <begin position="49"/>
        <end position="58"/>
    </location>
</feature>
<dbReference type="InParanoid" id="A0A163KLH1"/>
<dbReference type="EMBL" id="LT554985">
    <property type="protein sequence ID" value="SAM09013.1"/>
    <property type="molecule type" value="Genomic_DNA"/>
</dbReference>
<dbReference type="Proteomes" id="UP000078561">
    <property type="component" value="Unassembled WGS sequence"/>
</dbReference>
<dbReference type="OrthoDB" id="8964048at2759"/>
<keyword evidence="3" id="KW-1185">Reference proteome</keyword>
<protein>
    <submittedName>
        <fullName evidence="2">Uncharacterized protein</fullName>
    </submittedName>
</protein>
<dbReference type="STRING" id="4829.A0A163KLH1"/>
<evidence type="ECO:0000313" key="3">
    <source>
        <dbReference type="Proteomes" id="UP000078561"/>
    </source>
</evidence>
<evidence type="ECO:0000313" key="2">
    <source>
        <dbReference type="EMBL" id="SAM09013.1"/>
    </source>
</evidence>
<dbReference type="OMA" id="FLGHDKD"/>
<feature type="region of interest" description="Disordered" evidence="1">
    <location>
        <begin position="1"/>
        <end position="170"/>
    </location>
</feature>
<feature type="compositionally biased region" description="Basic residues" evidence="1">
    <location>
        <begin position="59"/>
        <end position="71"/>
    </location>
</feature>
<accession>A0A163KLH1</accession>
<reference evidence="2" key="1">
    <citation type="submission" date="2016-04" db="EMBL/GenBank/DDBJ databases">
        <authorList>
            <person name="Evans L.H."/>
            <person name="Alamgir A."/>
            <person name="Owens N."/>
            <person name="Weber N.D."/>
            <person name="Virtaneva K."/>
            <person name="Barbian K."/>
            <person name="Babar A."/>
            <person name="Rosenke K."/>
        </authorList>
    </citation>
    <scope>NUCLEOTIDE SEQUENCE [LARGE SCALE GENOMIC DNA]</scope>
    <source>
        <strain evidence="2">CBS 101.48</strain>
    </source>
</reference>
<dbReference type="AlphaFoldDB" id="A0A163KLH1"/>